<proteinExistence type="predicted"/>
<evidence type="ECO:0000313" key="3">
    <source>
        <dbReference type="Proteomes" id="UP000646484"/>
    </source>
</evidence>
<dbReference type="SUPFAM" id="SSF103515">
    <property type="entry name" value="Autotransporter"/>
    <property type="match status" value="1"/>
</dbReference>
<dbReference type="Gene3D" id="2.40.128.130">
    <property type="entry name" value="Autotransporter beta-domain"/>
    <property type="match status" value="1"/>
</dbReference>
<dbReference type="RefSeq" id="WP_186975744.1">
    <property type="nucleotide sequence ID" value="NZ_JACOOH010000003.1"/>
</dbReference>
<feature type="region of interest" description="Disordered" evidence="1">
    <location>
        <begin position="148"/>
        <end position="173"/>
    </location>
</feature>
<name>A0ABR7D084_9BACT</name>
<comment type="caution">
    <text evidence="2">The sequence shown here is derived from an EMBL/GenBank/DDBJ whole genome shotgun (WGS) entry which is preliminary data.</text>
</comment>
<keyword evidence="3" id="KW-1185">Reference proteome</keyword>
<accession>A0ABR7D084</accession>
<dbReference type="Proteomes" id="UP000646484">
    <property type="component" value="Unassembled WGS sequence"/>
</dbReference>
<dbReference type="InterPro" id="IPR036709">
    <property type="entry name" value="Autotransporte_beta_dom_sf"/>
</dbReference>
<dbReference type="InterPro" id="IPR021958">
    <property type="entry name" value="DUF3575"/>
</dbReference>
<reference evidence="2 3" key="1">
    <citation type="submission" date="2020-08" db="EMBL/GenBank/DDBJ databases">
        <title>Genome public.</title>
        <authorList>
            <person name="Liu C."/>
            <person name="Sun Q."/>
        </authorList>
    </citation>
    <scope>NUCLEOTIDE SEQUENCE [LARGE SCALE GENOMIC DNA]</scope>
    <source>
        <strain evidence="2 3">NSJ-56</strain>
    </source>
</reference>
<dbReference type="Pfam" id="PF12099">
    <property type="entry name" value="DUF3575"/>
    <property type="match status" value="1"/>
</dbReference>
<feature type="compositionally biased region" description="Basic and acidic residues" evidence="1">
    <location>
        <begin position="152"/>
        <end position="173"/>
    </location>
</feature>
<organism evidence="2 3">
    <name type="scientific">Butyricimonas hominis</name>
    <dbReference type="NCBI Taxonomy" id="2763032"/>
    <lineage>
        <taxon>Bacteria</taxon>
        <taxon>Pseudomonadati</taxon>
        <taxon>Bacteroidota</taxon>
        <taxon>Bacteroidia</taxon>
        <taxon>Bacteroidales</taxon>
        <taxon>Odoribacteraceae</taxon>
        <taxon>Butyricimonas</taxon>
    </lineage>
</organism>
<protein>
    <submittedName>
        <fullName evidence="2">DUF3575 domain-containing protein</fullName>
    </submittedName>
</protein>
<sequence>MKPSRLTKILLFLIAGMPVSGTPPARGADRVAADSVVTFRFLPGNDMFFLRGNEAELRRLLSLVDEYRARIADGSMPLAVDSYCASLPSERENLDMARVRANRVKSELITRRGLKEENFITTNRAVARDGNRDAVIMTLRVPAKAAPLPVAEKPKEEAPPAAAEKKTTEKKTVTVEETITENAPAKAVAPAPPAEPESPARLYRFAIRTNLLHDALLLPALGAKWRVNRHVGIRLDGSLARWNGDRGKVQKVWLLNPEARWYLLDGKRFYAGVSGSYGEYNIYKYPIGSFLSKDTGYQGTTWSAGVTTGYQLYLSRCFSIDFNLGLGYTHFDHDTFDAVEGTRRYKERGKTKNFWGPTQAGISLVWTTGRNK</sequence>
<gene>
    <name evidence="2" type="ORF">H8S64_08635</name>
</gene>
<evidence type="ECO:0000256" key="1">
    <source>
        <dbReference type="SAM" id="MobiDB-lite"/>
    </source>
</evidence>
<evidence type="ECO:0000313" key="2">
    <source>
        <dbReference type="EMBL" id="MBC5621162.1"/>
    </source>
</evidence>
<dbReference type="EMBL" id="JACOOH010000003">
    <property type="protein sequence ID" value="MBC5621162.1"/>
    <property type="molecule type" value="Genomic_DNA"/>
</dbReference>